<dbReference type="Proteomes" id="UP001157126">
    <property type="component" value="Unassembled WGS sequence"/>
</dbReference>
<comment type="pathway">
    <text evidence="3">Carbohydrate biosynthesis; dTDP-L-rhamnose biosynthesis.</text>
</comment>
<evidence type="ECO:0000256" key="2">
    <source>
        <dbReference type="ARBA" id="ARBA00010944"/>
    </source>
</evidence>
<accession>A0ABQ6IRX8</accession>
<dbReference type="PANTHER" id="PTHR10491:SF4">
    <property type="entry name" value="METHIONINE ADENOSYLTRANSFERASE 2 SUBUNIT BETA"/>
    <property type="match status" value="1"/>
</dbReference>
<evidence type="ECO:0000259" key="4">
    <source>
        <dbReference type="Pfam" id="PF04321"/>
    </source>
</evidence>
<name>A0ABQ6IRX8_9MICO</name>
<evidence type="ECO:0000256" key="1">
    <source>
        <dbReference type="ARBA" id="ARBA00010154"/>
    </source>
</evidence>
<dbReference type="CDD" id="cd05254">
    <property type="entry name" value="dTDP_HR_like_SDR_e"/>
    <property type="match status" value="1"/>
</dbReference>
<dbReference type="SUPFAM" id="SSF51735">
    <property type="entry name" value="NAD(P)-binding Rossmann-fold domains"/>
    <property type="match status" value="1"/>
</dbReference>
<proteinExistence type="inferred from homology"/>
<feature type="domain" description="RmlD-like substrate binding" evidence="4">
    <location>
        <begin position="75"/>
        <end position="340"/>
    </location>
</feature>
<comment type="function">
    <text evidence="3">Catalyzes the reduction of dTDP-6-deoxy-L-lyxo-4-hexulose to yield dTDP-L-rhamnose.</text>
</comment>
<dbReference type="Gene3D" id="3.40.50.720">
    <property type="entry name" value="NAD(P)-binding Rossmann-like Domain"/>
    <property type="match status" value="1"/>
</dbReference>
<dbReference type="InterPro" id="IPR014710">
    <property type="entry name" value="RmlC-like_jellyroll"/>
</dbReference>
<dbReference type="InterPro" id="IPR000888">
    <property type="entry name" value="RmlC-like"/>
</dbReference>
<organism evidence="5 6">
    <name type="scientific">Mobilicoccus caccae</name>
    <dbReference type="NCBI Taxonomy" id="1859295"/>
    <lineage>
        <taxon>Bacteria</taxon>
        <taxon>Bacillati</taxon>
        <taxon>Actinomycetota</taxon>
        <taxon>Actinomycetes</taxon>
        <taxon>Micrococcales</taxon>
        <taxon>Dermatophilaceae</taxon>
        <taxon>Mobilicoccus</taxon>
    </lineage>
</organism>
<dbReference type="Gene3D" id="2.60.120.10">
    <property type="entry name" value="Jelly Rolls"/>
    <property type="match status" value="1"/>
</dbReference>
<dbReference type="EC" id="1.1.1.133" evidence="3"/>
<keyword evidence="3" id="KW-0560">Oxidoreductase</keyword>
<dbReference type="InterPro" id="IPR036291">
    <property type="entry name" value="NAD(P)-bd_dom_sf"/>
</dbReference>
<dbReference type="Pfam" id="PF00908">
    <property type="entry name" value="dTDP_sugar_isom"/>
    <property type="match status" value="1"/>
</dbReference>
<keyword evidence="6" id="KW-1185">Reference proteome</keyword>
<dbReference type="Pfam" id="PF04321">
    <property type="entry name" value="RmlD_sub_bind"/>
    <property type="match status" value="1"/>
</dbReference>
<dbReference type="InterPro" id="IPR029903">
    <property type="entry name" value="RmlD-like-bd"/>
</dbReference>
<dbReference type="SUPFAM" id="SSF51182">
    <property type="entry name" value="RmlC-like cupins"/>
    <property type="match status" value="1"/>
</dbReference>
<dbReference type="PANTHER" id="PTHR10491">
    <property type="entry name" value="DTDP-4-DEHYDRORHAMNOSE REDUCTASE"/>
    <property type="match status" value="1"/>
</dbReference>
<dbReference type="InterPro" id="IPR005913">
    <property type="entry name" value="dTDP_dehydrorham_reduct"/>
</dbReference>
<comment type="similarity">
    <text evidence="2 3">Belongs to the dTDP-4-dehydrorhamnose reductase family.</text>
</comment>
<dbReference type="EMBL" id="BSUO01000001">
    <property type="protein sequence ID" value="GMA40688.1"/>
    <property type="molecule type" value="Genomic_DNA"/>
</dbReference>
<evidence type="ECO:0000313" key="6">
    <source>
        <dbReference type="Proteomes" id="UP001157126"/>
    </source>
</evidence>
<evidence type="ECO:0000256" key="3">
    <source>
        <dbReference type="RuleBase" id="RU364082"/>
    </source>
</evidence>
<evidence type="ECO:0000313" key="5">
    <source>
        <dbReference type="EMBL" id="GMA40688.1"/>
    </source>
</evidence>
<dbReference type="InterPro" id="IPR011051">
    <property type="entry name" value="RmlC_Cupin_sf"/>
</dbReference>
<gene>
    <name evidence="5" type="ORF">GCM10025883_27330</name>
</gene>
<protein>
    <recommendedName>
        <fullName evidence="3">dTDP-4-dehydrorhamnose reductase</fullName>
        <ecNumber evidence="3">1.1.1.133</ecNumber>
    </recommendedName>
</protein>
<keyword evidence="3" id="KW-0521">NADP</keyword>
<comment type="similarity">
    <text evidence="1">Belongs to the dTDP-4-dehydrorhamnose 3,5-epimerase family.</text>
</comment>
<reference evidence="6" key="1">
    <citation type="journal article" date="2019" name="Int. J. Syst. Evol. Microbiol.">
        <title>The Global Catalogue of Microorganisms (GCM) 10K type strain sequencing project: providing services to taxonomists for standard genome sequencing and annotation.</title>
        <authorList>
            <consortium name="The Broad Institute Genomics Platform"/>
            <consortium name="The Broad Institute Genome Sequencing Center for Infectious Disease"/>
            <person name="Wu L."/>
            <person name="Ma J."/>
        </authorList>
    </citation>
    <scope>NUCLEOTIDE SEQUENCE [LARGE SCALE GENOMIC DNA]</scope>
    <source>
        <strain evidence="6">NBRC 113072</strain>
    </source>
</reference>
<comment type="caution">
    <text evidence="5">The sequence shown here is derived from an EMBL/GenBank/DDBJ whole genome shotgun (WGS) entry which is preliminary data.</text>
</comment>
<dbReference type="Gene3D" id="3.90.25.10">
    <property type="entry name" value="UDP-galactose 4-epimerase, domain 1"/>
    <property type="match status" value="1"/>
</dbReference>
<sequence>MGNAYQTLEPATAYAYLVNEHWSPEAKERYTFVQLGDPVLGIDWPIPLERATVSDADRTHPVLADSRPVTAPRPLILGAGGQLGRALQQALPGAIALPRAEADLADPESLDRIEWRDVSAVVNAAAYTAVDAAESAEGRREAWTTNVTGVAHLTRLAAERGVPLVHVSSDYVFDGTAEEHDEDEAFSPLGVYGQTKAAGDAIVAGYPRHYIVRTSWVVGEGKNFVATMRKLAEKGISPSVVDDQFGRLSFTEDIAAGIVHLLESGAGYGTYNLTNAGPVQSWADIAADVFELCGRSSGDVSRVGSAEYAAGKDMALRPMHSALRLDKIRSTGFIPPPARDRLTGACAGDAS</sequence>